<dbReference type="InterPro" id="IPR036186">
    <property type="entry name" value="Serpin_sf"/>
</dbReference>
<dbReference type="SMART" id="SM00093">
    <property type="entry name" value="SERPIN"/>
    <property type="match status" value="1"/>
</dbReference>
<evidence type="ECO:0000313" key="5">
    <source>
        <dbReference type="Proteomes" id="UP000241167"/>
    </source>
</evidence>
<dbReference type="PANTHER" id="PTHR11461">
    <property type="entry name" value="SERINE PROTEASE INHIBITOR, SERPIN"/>
    <property type="match status" value="1"/>
</dbReference>
<dbReference type="OrthoDB" id="9764871at2"/>
<evidence type="ECO:0000256" key="2">
    <source>
        <dbReference type="SAM" id="SignalP"/>
    </source>
</evidence>
<dbReference type="InterPro" id="IPR000215">
    <property type="entry name" value="Serpin_fam"/>
</dbReference>
<comment type="similarity">
    <text evidence="1">Belongs to the serpin family.</text>
</comment>
<dbReference type="SUPFAM" id="SSF56574">
    <property type="entry name" value="Serpins"/>
    <property type="match status" value="1"/>
</dbReference>
<dbReference type="GO" id="GO:0004867">
    <property type="term" value="F:serine-type endopeptidase inhibitor activity"/>
    <property type="evidence" value="ECO:0007669"/>
    <property type="project" value="InterPro"/>
</dbReference>
<dbReference type="InterPro" id="IPR042185">
    <property type="entry name" value="Serpin_sf_2"/>
</dbReference>
<dbReference type="RefSeq" id="WP_106514136.1">
    <property type="nucleotide sequence ID" value="NZ_PXYI01000005.1"/>
</dbReference>
<evidence type="ECO:0000313" key="4">
    <source>
        <dbReference type="EMBL" id="PSJ38941.1"/>
    </source>
</evidence>
<dbReference type="Gene3D" id="3.30.497.10">
    <property type="entry name" value="Antithrombin, subunit I, domain 2"/>
    <property type="match status" value="1"/>
</dbReference>
<dbReference type="InterPro" id="IPR042178">
    <property type="entry name" value="Serpin_sf_1"/>
</dbReference>
<feature type="chain" id="PRO_5015121372" description="Serpin domain-containing protein" evidence="2">
    <location>
        <begin position="23"/>
        <end position="358"/>
    </location>
</feature>
<reference evidence="4 5" key="1">
    <citation type="submission" date="2018-03" db="EMBL/GenBank/DDBJ databases">
        <title>The draft genome of Sphingosinicella sp. GL-C-18.</title>
        <authorList>
            <person name="Liu L."/>
            <person name="Li L."/>
            <person name="Liang L."/>
            <person name="Zhang X."/>
            <person name="Wang T."/>
        </authorList>
    </citation>
    <scope>NUCLEOTIDE SEQUENCE [LARGE SCALE GENOMIC DNA]</scope>
    <source>
        <strain evidence="4 5">GL-C-18</strain>
    </source>
</reference>
<dbReference type="GO" id="GO:0005615">
    <property type="term" value="C:extracellular space"/>
    <property type="evidence" value="ECO:0007669"/>
    <property type="project" value="InterPro"/>
</dbReference>
<dbReference type="EMBL" id="PXYI01000005">
    <property type="protein sequence ID" value="PSJ38941.1"/>
    <property type="molecule type" value="Genomic_DNA"/>
</dbReference>
<feature type="domain" description="Serpin" evidence="3">
    <location>
        <begin position="57"/>
        <end position="354"/>
    </location>
</feature>
<organism evidence="4 5">
    <name type="scientific">Allosphingosinicella deserti</name>
    <dbReference type="NCBI Taxonomy" id="2116704"/>
    <lineage>
        <taxon>Bacteria</taxon>
        <taxon>Pseudomonadati</taxon>
        <taxon>Pseudomonadota</taxon>
        <taxon>Alphaproteobacteria</taxon>
        <taxon>Sphingomonadales</taxon>
        <taxon>Sphingomonadaceae</taxon>
        <taxon>Allosphingosinicella</taxon>
    </lineage>
</organism>
<dbReference type="PANTHER" id="PTHR11461:SF211">
    <property type="entry name" value="GH10112P-RELATED"/>
    <property type="match status" value="1"/>
</dbReference>
<dbReference type="AlphaFoldDB" id="A0A2P7QLV9"/>
<comment type="caution">
    <text evidence="4">The sequence shown here is derived from an EMBL/GenBank/DDBJ whole genome shotgun (WGS) entry which is preliminary data.</text>
</comment>
<dbReference type="Gene3D" id="2.30.39.10">
    <property type="entry name" value="Alpha-1-antitrypsin, domain 1"/>
    <property type="match status" value="1"/>
</dbReference>
<name>A0A2P7QLV9_9SPHN</name>
<dbReference type="Proteomes" id="UP000241167">
    <property type="component" value="Unassembled WGS sequence"/>
</dbReference>
<keyword evidence="5" id="KW-1185">Reference proteome</keyword>
<dbReference type="Pfam" id="PF00079">
    <property type="entry name" value="Serpin"/>
    <property type="match status" value="1"/>
</dbReference>
<protein>
    <recommendedName>
        <fullName evidence="3">Serpin domain-containing protein</fullName>
    </recommendedName>
</protein>
<accession>A0A2P7QLV9</accession>
<evidence type="ECO:0000256" key="1">
    <source>
        <dbReference type="RuleBase" id="RU000411"/>
    </source>
</evidence>
<dbReference type="CDD" id="cd19590">
    <property type="entry name" value="serpin_thermopin-like"/>
    <property type="match status" value="1"/>
</dbReference>
<feature type="signal peptide" evidence="2">
    <location>
        <begin position="1"/>
        <end position="22"/>
    </location>
</feature>
<sequence>MAKRFEMVIGAALLAAGAAASAQDPSFAAVEKGDWPVEAVLGPEGQAAIAGLNAFSLDFYKASAAGDGNLFLSPASVSTAIGLAYRGAAGATADEIRKVLHYPLPPAAFAAVNGEVLRTMRIDAPGRTLSVANRLWIQNGLRLSAGYVEEMERHYSAGLGRVDFEADAEAARAEINQWVEQQTADRIRDLIPQGSVSKSTKAVLVNTIYLKAQWASQFSKADTREGPFTLADGAIRQAPLMRQRAIFQTTSCEGAQLASLPFQPGELEMLVLLPSSPAGLPHVEKRLGSDTLAACLVKLGEASPRDTILTLPKFRIEWKGELNPVLTSLGLKVALSDAADFSAMKVVDTNSADPTIIR</sequence>
<proteinExistence type="inferred from homology"/>
<evidence type="ECO:0000259" key="3">
    <source>
        <dbReference type="SMART" id="SM00093"/>
    </source>
</evidence>
<keyword evidence="2" id="KW-0732">Signal</keyword>
<gene>
    <name evidence="4" type="ORF">C7I55_16635</name>
</gene>
<dbReference type="InterPro" id="IPR023796">
    <property type="entry name" value="Serpin_dom"/>
</dbReference>